<dbReference type="OrthoDB" id="10250600at2759"/>
<dbReference type="EMBL" id="JWIN03000004">
    <property type="protein sequence ID" value="KAB1279919.1"/>
    <property type="molecule type" value="Genomic_DNA"/>
</dbReference>
<evidence type="ECO:0000313" key="1">
    <source>
        <dbReference type="EMBL" id="KAB1279919.1"/>
    </source>
</evidence>
<keyword evidence="1" id="KW-0647">Proteasome</keyword>
<dbReference type="PANTHER" id="PTHR13554">
    <property type="entry name" value="26S PROTEASOME NON-ATPASE REGULATORY SUBUNIT 5-RELATED"/>
    <property type="match status" value="1"/>
</dbReference>
<dbReference type="GO" id="GO:0005829">
    <property type="term" value="C:cytosol"/>
    <property type="evidence" value="ECO:0007669"/>
    <property type="project" value="TreeGrafter"/>
</dbReference>
<dbReference type="GO" id="GO:0043248">
    <property type="term" value="P:proteasome assembly"/>
    <property type="evidence" value="ECO:0007669"/>
    <property type="project" value="InterPro"/>
</dbReference>
<protein>
    <submittedName>
        <fullName evidence="1">26S proteasome non-ATPase regulatory subunit 5</fullName>
    </submittedName>
</protein>
<dbReference type="Pfam" id="PF10508">
    <property type="entry name" value="Proteasom_PSMB"/>
    <property type="match status" value="1"/>
</dbReference>
<dbReference type="AlphaFoldDB" id="A0A5N4E9T9"/>
<accession>A0A5N4E9T9</accession>
<name>A0A5N4E9T9_CAMDR</name>
<reference evidence="1 2" key="1">
    <citation type="journal article" date="2019" name="Mol. Ecol. Resour.">
        <title>Improving Illumina assemblies with Hi-C and long reads: an example with the North African dromedary.</title>
        <authorList>
            <person name="Elbers J.P."/>
            <person name="Rogers M.F."/>
            <person name="Perelman P.L."/>
            <person name="Proskuryakova A.A."/>
            <person name="Serdyukova N.A."/>
            <person name="Johnson W.E."/>
            <person name="Horin P."/>
            <person name="Corander J."/>
            <person name="Murphy D."/>
            <person name="Burger P.A."/>
        </authorList>
    </citation>
    <scope>NUCLEOTIDE SEQUENCE [LARGE SCALE GENOMIC DNA]</scope>
    <source>
        <strain evidence="1">Drom800</strain>
        <tissue evidence="1">Blood</tissue>
    </source>
</reference>
<dbReference type="GO" id="GO:0000502">
    <property type="term" value="C:proteasome complex"/>
    <property type="evidence" value="ECO:0007669"/>
    <property type="project" value="UniProtKB-KW"/>
</dbReference>
<keyword evidence="2" id="KW-1185">Reference proteome</keyword>
<dbReference type="Proteomes" id="UP000299084">
    <property type="component" value="Unassembled WGS sequence"/>
</dbReference>
<gene>
    <name evidence="1" type="ORF">Cadr_000016134</name>
</gene>
<comment type="caution">
    <text evidence="1">The sequence shown here is derived from an EMBL/GenBank/DDBJ whole genome shotgun (WGS) entry which is preliminary data.</text>
</comment>
<sequence length="161" mass="18274">MRMGYQAKNASTELKIRCLDAISSLFYLPPEQQTDDLLRMAESWFSSLSRDPLELFRGISNQPFPELHCAALKVFTAIANQPWAQKLMFHSPGFVEYVMDRSVEHDKASKDAKYELVKALANSKTIAEIFGNPNYLRLRTYLSEGPYYVKPISTTAVEGAE</sequence>
<proteinExistence type="predicted"/>
<dbReference type="PANTHER" id="PTHR13554:SF10">
    <property type="entry name" value="26S PROTEASOME NON-ATPASE REGULATORY SUBUNIT 5"/>
    <property type="match status" value="1"/>
</dbReference>
<organism evidence="1 2">
    <name type="scientific">Camelus dromedarius</name>
    <name type="common">Dromedary</name>
    <name type="synonym">Arabian camel</name>
    <dbReference type="NCBI Taxonomy" id="9838"/>
    <lineage>
        <taxon>Eukaryota</taxon>
        <taxon>Metazoa</taxon>
        <taxon>Chordata</taxon>
        <taxon>Craniata</taxon>
        <taxon>Vertebrata</taxon>
        <taxon>Euteleostomi</taxon>
        <taxon>Mammalia</taxon>
        <taxon>Eutheria</taxon>
        <taxon>Laurasiatheria</taxon>
        <taxon>Artiodactyla</taxon>
        <taxon>Tylopoda</taxon>
        <taxon>Camelidae</taxon>
        <taxon>Camelus</taxon>
    </lineage>
</organism>
<evidence type="ECO:0000313" key="2">
    <source>
        <dbReference type="Proteomes" id="UP000299084"/>
    </source>
</evidence>
<dbReference type="InterPro" id="IPR019538">
    <property type="entry name" value="PSMD5"/>
</dbReference>